<organism evidence="1 2">
    <name type="scientific">Sphingomonas canadensis</name>
    <dbReference type="NCBI Taxonomy" id="1219257"/>
    <lineage>
        <taxon>Bacteria</taxon>
        <taxon>Pseudomonadati</taxon>
        <taxon>Pseudomonadota</taxon>
        <taxon>Alphaproteobacteria</taxon>
        <taxon>Sphingomonadales</taxon>
        <taxon>Sphingomonadaceae</taxon>
        <taxon>Sphingomonas</taxon>
    </lineage>
</organism>
<comment type="caution">
    <text evidence="1">The sequence shown here is derived from an EMBL/GenBank/DDBJ whole genome shotgun (WGS) entry which is preliminary data.</text>
</comment>
<accession>A0ABW3HB87</accession>
<gene>
    <name evidence="1" type="ORF">ACFQ1E_15235</name>
</gene>
<name>A0ABW3HB87_9SPHN</name>
<proteinExistence type="predicted"/>
<evidence type="ECO:0000313" key="2">
    <source>
        <dbReference type="Proteomes" id="UP001596977"/>
    </source>
</evidence>
<keyword evidence="2" id="KW-1185">Reference proteome</keyword>
<evidence type="ECO:0000313" key="1">
    <source>
        <dbReference type="EMBL" id="MFD0947700.1"/>
    </source>
</evidence>
<sequence>MTAVALPAEHRPDDGDVGVLTPLAVPHTPLMDLLAVQDALAPPLTPLHVHAHGPAPDTAVGDPTEQRLVAGAV</sequence>
<dbReference type="EMBL" id="JBHTJG010000008">
    <property type="protein sequence ID" value="MFD0947700.1"/>
    <property type="molecule type" value="Genomic_DNA"/>
</dbReference>
<dbReference type="Proteomes" id="UP001596977">
    <property type="component" value="Unassembled WGS sequence"/>
</dbReference>
<reference evidence="2" key="1">
    <citation type="journal article" date="2019" name="Int. J. Syst. Evol. Microbiol.">
        <title>The Global Catalogue of Microorganisms (GCM) 10K type strain sequencing project: providing services to taxonomists for standard genome sequencing and annotation.</title>
        <authorList>
            <consortium name="The Broad Institute Genomics Platform"/>
            <consortium name="The Broad Institute Genome Sequencing Center for Infectious Disease"/>
            <person name="Wu L."/>
            <person name="Ma J."/>
        </authorList>
    </citation>
    <scope>NUCLEOTIDE SEQUENCE [LARGE SCALE GENOMIC DNA]</scope>
    <source>
        <strain evidence="2">CCUG 62982</strain>
    </source>
</reference>
<protein>
    <submittedName>
        <fullName evidence="1">Uncharacterized protein</fullName>
    </submittedName>
</protein>